<sequence>MKGLNHDFYLSHTSLLLHRLKIISFGLLLFYAFYLYVDFVLYQDVFGTSFHTTLLVTHTTGFVASLLYLYLHAVTKNNDRFLHSTWPTWIILFYVTSYIGSSALNSYKMTGNHDAYLMIPYGVAVMLPIRPKHFLTILILVHSFFLFGLSTLIDDSSLLISKQINTTLAVFISLIVLLTFYSSFKKDFFHGKKQLEMQKNFRTLFEINPYPLFLSRLHDGEILLMNKTAVNQNPHIKEGSSLTDLQFVFNNPQERHALTDQLQQQGSIKNYTLKQELTPDFTRWVMVNYELIEYDHETCILSGVTDITQMKKMEEDLTQHASTDVLTGILNRRSGIALMHSALSQTHVEHRESIICFVDLNNLKAVNDHYGHQAGDDMIKDFCAVVKQQLSPEDVFFRYGGDEFIILFYQKGLQEAQRIWDAIQHAAEAYNRTSGKPYSLSASHGYYPYDPSRNVSLDEIIHLADQEMYKEKLRMKSVVK</sequence>
<dbReference type="OrthoDB" id="9759607at2"/>
<gene>
    <name evidence="3" type="ORF">EDM52_08960</name>
</gene>
<organism evidence="3 4">
    <name type="scientific">Brevibacillus invocatus</name>
    <dbReference type="NCBI Taxonomy" id="173959"/>
    <lineage>
        <taxon>Bacteria</taxon>
        <taxon>Bacillati</taxon>
        <taxon>Bacillota</taxon>
        <taxon>Bacilli</taxon>
        <taxon>Bacillales</taxon>
        <taxon>Paenibacillaceae</taxon>
        <taxon>Brevibacillus</taxon>
    </lineage>
</organism>
<evidence type="ECO:0000259" key="2">
    <source>
        <dbReference type="PROSITE" id="PS50887"/>
    </source>
</evidence>
<dbReference type="SMART" id="SM00267">
    <property type="entry name" value="GGDEF"/>
    <property type="match status" value="1"/>
</dbReference>
<dbReference type="CDD" id="cd01949">
    <property type="entry name" value="GGDEF"/>
    <property type="match status" value="1"/>
</dbReference>
<dbReference type="SUPFAM" id="SSF55073">
    <property type="entry name" value="Nucleotide cyclase"/>
    <property type="match status" value="1"/>
</dbReference>
<dbReference type="Proteomes" id="UP000282028">
    <property type="component" value="Unassembled WGS sequence"/>
</dbReference>
<feature type="transmembrane region" description="Helical" evidence="1">
    <location>
        <begin position="20"/>
        <end position="42"/>
    </location>
</feature>
<reference evidence="3 4" key="1">
    <citation type="submission" date="2018-10" db="EMBL/GenBank/DDBJ databases">
        <title>Phylogenomics of Brevibacillus.</title>
        <authorList>
            <person name="Dunlap C."/>
        </authorList>
    </citation>
    <scope>NUCLEOTIDE SEQUENCE [LARGE SCALE GENOMIC DNA]</scope>
    <source>
        <strain evidence="3 4">JCM 12215</strain>
    </source>
</reference>
<dbReference type="InterPro" id="IPR029787">
    <property type="entry name" value="Nucleotide_cyclase"/>
</dbReference>
<dbReference type="AlphaFoldDB" id="A0A3M8CGF9"/>
<keyword evidence="1" id="KW-0472">Membrane</keyword>
<keyword evidence="1" id="KW-0812">Transmembrane</keyword>
<feature type="transmembrane region" description="Helical" evidence="1">
    <location>
        <begin position="54"/>
        <end position="74"/>
    </location>
</feature>
<proteinExistence type="predicted"/>
<feature type="transmembrane region" description="Helical" evidence="1">
    <location>
        <begin position="86"/>
        <end position="104"/>
    </location>
</feature>
<keyword evidence="1" id="KW-1133">Transmembrane helix</keyword>
<dbReference type="PANTHER" id="PTHR45138:SF9">
    <property type="entry name" value="DIGUANYLATE CYCLASE DGCM-RELATED"/>
    <property type="match status" value="1"/>
</dbReference>
<keyword evidence="4" id="KW-1185">Reference proteome</keyword>
<dbReference type="InterPro" id="IPR043128">
    <property type="entry name" value="Rev_trsase/Diguanyl_cyclase"/>
</dbReference>
<dbReference type="GO" id="GO:0043709">
    <property type="term" value="P:cell adhesion involved in single-species biofilm formation"/>
    <property type="evidence" value="ECO:0007669"/>
    <property type="project" value="TreeGrafter"/>
</dbReference>
<dbReference type="Pfam" id="PF00990">
    <property type="entry name" value="GGDEF"/>
    <property type="match status" value="1"/>
</dbReference>
<name>A0A3M8CGF9_9BACL</name>
<evidence type="ECO:0000313" key="4">
    <source>
        <dbReference type="Proteomes" id="UP000282028"/>
    </source>
</evidence>
<dbReference type="GO" id="GO:1902201">
    <property type="term" value="P:negative regulation of bacterial-type flagellum-dependent cell motility"/>
    <property type="evidence" value="ECO:0007669"/>
    <property type="project" value="TreeGrafter"/>
</dbReference>
<evidence type="ECO:0000313" key="3">
    <source>
        <dbReference type="EMBL" id="RNB74844.1"/>
    </source>
</evidence>
<dbReference type="EMBL" id="RHHR01000013">
    <property type="protein sequence ID" value="RNB74844.1"/>
    <property type="molecule type" value="Genomic_DNA"/>
</dbReference>
<feature type="transmembrane region" description="Helical" evidence="1">
    <location>
        <begin position="134"/>
        <end position="153"/>
    </location>
</feature>
<dbReference type="NCBIfam" id="TIGR00254">
    <property type="entry name" value="GGDEF"/>
    <property type="match status" value="1"/>
</dbReference>
<feature type="transmembrane region" description="Helical" evidence="1">
    <location>
        <begin position="165"/>
        <end position="184"/>
    </location>
</feature>
<protein>
    <submittedName>
        <fullName evidence="3">GGDEF domain-containing protein</fullName>
    </submittedName>
</protein>
<dbReference type="Gene3D" id="3.30.450.20">
    <property type="entry name" value="PAS domain"/>
    <property type="match status" value="1"/>
</dbReference>
<evidence type="ECO:0000256" key="1">
    <source>
        <dbReference type="SAM" id="Phobius"/>
    </source>
</evidence>
<feature type="domain" description="GGDEF" evidence="2">
    <location>
        <begin position="351"/>
        <end position="480"/>
    </location>
</feature>
<dbReference type="GO" id="GO:0052621">
    <property type="term" value="F:diguanylate cyclase activity"/>
    <property type="evidence" value="ECO:0007669"/>
    <property type="project" value="TreeGrafter"/>
</dbReference>
<accession>A0A3M8CGF9</accession>
<dbReference type="PANTHER" id="PTHR45138">
    <property type="entry name" value="REGULATORY COMPONENTS OF SENSORY TRANSDUCTION SYSTEM"/>
    <property type="match status" value="1"/>
</dbReference>
<dbReference type="GO" id="GO:0005886">
    <property type="term" value="C:plasma membrane"/>
    <property type="evidence" value="ECO:0007669"/>
    <property type="project" value="TreeGrafter"/>
</dbReference>
<dbReference type="InterPro" id="IPR000160">
    <property type="entry name" value="GGDEF_dom"/>
</dbReference>
<dbReference type="RefSeq" id="WP_122908662.1">
    <property type="nucleotide sequence ID" value="NZ_CBCSBE010000005.1"/>
</dbReference>
<dbReference type="InterPro" id="IPR050469">
    <property type="entry name" value="Diguanylate_Cyclase"/>
</dbReference>
<dbReference type="PROSITE" id="PS50887">
    <property type="entry name" value="GGDEF"/>
    <property type="match status" value="1"/>
</dbReference>
<comment type="caution">
    <text evidence="3">The sequence shown here is derived from an EMBL/GenBank/DDBJ whole genome shotgun (WGS) entry which is preliminary data.</text>
</comment>
<dbReference type="Gene3D" id="3.30.70.270">
    <property type="match status" value="1"/>
</dbReference>